<dbReference type="AlphaFoldDB" id="A0A4Q2EE95"/>
<dbReference type="EMBL" id="PPCV01000006">
    <property type="protein sequence ID" value="RXW31807.1"/>
    <property type="molecule type" value="Genomic_DNA"/>
</dbReference>
<gene>
    <name evidence="2" type="ORF">C1706_09640</name>
</gene>
<dbReference type="Proteomes" id="UP000290624">
    <property type="component" value="Unassembled WGS sequence"/>
</dbReference>
<name>A0A4Q2EE95_9ACTN</name>
<sequence>MVVARPLAAVVEAFASGASSLAEVESVTGLDHDIVSAAVDHLVRAGRIEAKLLTVGCPSGGCSGCALAASDGAPACSPQASVPGRRGLVALSLRPVHPVQGRPAE</sequence>
<dbReference type="InterPro" id="IPR015102">
    <property type="entry name" value="Tscrpt_reg_HTH_FeoC"/>
</dbReference>
<evidence type="ECO:0000313" key="3">
    <source>
        <dbReference type="Proteomes" id="UP000290624"/>
    </source>
</evidence>
<dbReference type="Pfam" id="PF09012">
    <property type="entry name" value="FeoC"/>
    <property type="match status" value="1"/>
</dbReference>
<comment type="caution">
    <text evidence="2">The sequence shown here is derived from an EMBL/GenBank/DDBJ whole genome shotgun (WGS) entry which is preliminary data.</text>
</comment>
<proteinExistence type="predicted"/>
<feature type="domain" description="Transcriptional regulator HTH-type FeoC" evidence="1">
    <location>
        <begin position="28"/>
        <end position="66"/>
    </location>
</feature>
<evidence type="ECO:0000313" key="2">
    <source>
        <dbReference type="EMBL" id="RXW31807.1"/>
    </source>
</evidence>
<evidence type="ECO:0000259" key="1">
    <source>
        <dbReference type="Pfam" id="PF09012"/>
    </source>
</evidence>
<keyword evidence="3" id="KW-1185">Reference proteome</keyword>
<reference evidence="2 3" key="1">
    <citation type="submission" date="2018-01" db="EMBL/GenBank/DDBJ databases">
        <title>Lactibacter flavus gen. nov., sp. nov., a novel bacterium of the family Propionibacteriaceae isolated from raw milk and dairy products.</title>
        <authorList>
            <person name="Wenning M."/>
            <person name="Breitenwieser F."/>
            <person name="Huptas C."/>
            <person name="von Neubeck M."/>
            <person name="Busse H.-J."/>
            <person name="Scherer S."/>
        </authorList>
    </citation>
    <scope>NUCLEOTIDE SEQUENCE [LARGE SCALE GENOMIC DNA]</scope>
    <source>
        <strain evidence="2 3">VG341</strain>
    </source>
</reference>
<organism evidence="2 3">
    <name type="scientific">Propioniciclava flava</name>
    <dbReference type="NCBI Taxonomy" id="2072026"/>
    <lineage>
        <taxon>Bacteria</taxon>
        <taxon>Bacillati</taxon>
        <taxon>Actinomycetota</taxon>
        <taxon>Actinomycetes</taxon>
        <taxon>Propionibacteriales</taxon>
        <taxon>Propionibacteriaceae</taxon>
        <taxon>Propioniciclava</taxon>
    </lineage>
</organism>
<accession>A0A4Q2EE95</accession>
<protein>
    <recommendedName>
        <fullName evidence="1">Transcriptional regulator HTH-type FeoC domain-containing protein</fullName>
    </recommendedName>
</protein>